<keyword evidence="3" id="KW-0418">Kinase</keyword>
<dbReference type="SUPFAM" id="SSF56112">
    <property type="entry name" value="Protein kinase-like (PK-like)"/>
    <property type="match status" value="1"/>
</dbReference>
<dbReference type="GO" id="GO:0005524">
    <property type="term" value="F:ATP binding"/>
    <property type="evidence" value="ECO:0007669"/>
    <property type="project" value="UniProtKB-UniRule"/>
</dbReference>
<dbReference type="HOGENOM" id="CLU_000288_135_5_9"/>
<comment type="caution">
    <text evidence="3">The sequence shown here is derived from an EMBL/GenBank/DDBJ whole genome shotgun (WGS) entry which is preliminary data.</text>
</comment>
<dbReference type="RefSeq" id="WP_043032071.1">
    <property type="nucleotide sequence ID" value="NZ_JXSU01000007.1"/>
</dbReference>
<sequence length="244" mass="29640">MVIKFFKRDTKYLPEQKIHGYTVLKILGEGRFGICYLVQSNNKQYILKQLKTKMLKKIGSKVIYEQEILKNINHNCIPKFIKTLQFEKFFGYVLEYKEGKTFEEIICEDEYVFKREEIYHICIQIIEILKYLHKSGIVHRDIRIPNTIYYKKKVNLVDFGLARWINNKRYTENVDFSYLGDFLLHLYYTSFQCKTFKGKPWYEELDLFSEEMNFLKRLLGIEKKYKNIEEVERDFLLLKSNYNK</sequence>
<keyword evidence="1" id="KW-0067">ATP-binding</keyword>
<name>A0A0D1BZD8_CLOBO</name>
<accession>A0A0D1BZD8</accession>
<dbReference type="InterPro" id="IPR017441">
    <property type="entry name" value="Protein_kinase_ATP_BS"/>
</dbReference>
<evidence type="ECO:0000256" key="1">
    <source>
        <dbReference type="PROSITE-ProRule" id="PRU10141"/>
    </source>
</evidence>
<dbReference type="PROSITE" id="PS00107">
    <property type="entry name" value="PROTEIN_KINASE_ATP"/>
    <property type="match status" value="1"/>
</dbReference>
<dbReference type="Pfam" id="PF00069">
    <property type="entry name" value="Pkinase"/>
    <property type="match status" value="1"/>
</dbReference>
<evidence type="ECO:0000313" key="4">
    <source>
        <dbReference type="Proteomes" id="UP000032250"/>
    </source>
</evidence>
<dbReference type="OrthoDB" id="9788659at2"/>
<dbReference type="Proteomes" id="UP000032250">
    <property type="component" value="Unassembled WGS sequence"/>
</dbReference>
<evidence type="ECO:0000259" key="2">
    <source>
        <dbReference type="PROSITE" id="PS50011"/>
    </source>
</evidence>
<feature type="domain" description="Protein kinase" evidence="2">
    <location>
        <begin position="21"/>
        <end position="244"/>
    </location>
</feature>
<dbReference type="PROSITE" id="PS50011">
    <property type="entry name" value="PROTEIN_KINASE_DOM"/>
    <property type="match status" value="1"/>
</dbReference>
<organism evidence="3 4">
    <name type="scientific">Clostridium botulinum B2 450</name>
    <dbReference type="NCBI Taxonomy" id="1379739"/>
    <lineage>
        <taxon>Bacteria</taxon>
        <taxon>Bacillati</taxon>
        <taxon>Bacillota</taxon>
        <taxon>Clostridia</taxon>
        <taxon>Eubacteriales</taxon>
        <taxon>Clostridiaceae</taxon>
        <taxon>Clostridium</taxon>
    </lineage>
</organism>
<proteinExistence type="predicted"/>
<feature type="binding site" evidence="1">
    <location>
        <position position="48"/>
    </location>
    <ligand>
        <name>ATP</name>
        <dbReference type="ChEBI" id="CHEBI:30616"/>
    </ligand>
</feature>
<evidence type="ECO:0000313" key="3">
    <source>
        <dbReference type="EMBL" id="KIS24091.1"/>
    </source>
</evidence>
<dbReference type="EMBL" id="JXSU01000007">
    <property type="protein sequence ID" value="KIS24091.1"/>
    <property type="molecule type" value="Genomic_DNA"/>
</dbReference>
<gene>
    <name evidence="3" type="ORF">N495_11035</name>
</gene>
<dbReference type="PATRIC" id="fig|1379739.3.peg.2579"/>
<dbReference type="GO" id="GO:0004672">
    <property type="term" value="F:protein kinase activity"/>
    <property type="evidence" value="ECO:0007669"/>
    <property type="project" value="InterPro"/>
</dbReference>
<reference evidence="3 4" key="1">
    <citation type="submission" date="2014-06" db="EMBL/GenBank/DDBJ databases">
        <title>Genome characterization of distinct group I Clostridium botulinum lineages.</title>
        <authorList>
            <person name="Giordani F."/>
            <person name="Anselmo A."/>
            <person name="Fillo S."/>
            <person name="Palozzi A.M."/>
            <person name="Fortunato A."/>
            <person name="Gentile B."/>
            <person name="Ciammaruconi A."/>
            <person name="Anniballi F."/>
            <person name="De Medici D."/>
            <person name="Lista F."/>
        </authorList>
    </citation>
    <scope>NUCLEOTIDE SEQUENCE [LARGE SCALE GENOMIC DNA]</scope>
    <source>
        <strain evidence="3 4">B2 450</strain>
    </source>
</reference>
<protein>
    <submittedName>
        <fullName evidence="3">Protein kinase</fullName>
    </submittedName>
</protein>
<keyword evidence="1" id="KW-0547">Nucleotide-binding</keyword>
<dbReference type="PANTHER" id="PTHR24347">
    <property type="entry name" value="SERINE/THREONINE-PROTEIN KINASE"/>
    <property type="match status" value="1"/>
</dbReference>
<dbReference type="Gene3D" id="1.10.510.10">
    <property type="entry name" value="Transferase(Phosphotransferase) domain 1"/>
    <property type="match status" value="1"/>
</dbReference>
<dbReference type="InterPro" id="IPR011009">
    <property type="entry name" value="Kinase-like_dom_sf"/>
</dbReference>
<dbReference type="SMART" id="SM00220">
    <property type="entry name" value="S_TKc"/>
    <property type="match status" value="1"/>
</dbReference>
<dbReference type="AlphaFoldDB" id="A0A0D1BZD8"/>
<dbReference type="Gene3D" id="3.30.200.20">
    <property type="entry name" value="Phosphorylase Kinase, domain 1"/>
    <property type="match status" value="1"/>
</dbReference>
<dbReference type="InterPro" id="IPR000719">
    <property type="entry name" value="Prot_kinase_dom"/>
</dbReference>
<dbReference type="CDD" id="cd00180">
    <property type="entry name" value="PKc"/>
    <property type="match status" value="1"/>
</dbReference>
<keyword evidence="3" id="KW-0808">Transferase</keyword>